<gene>
    <name evidence="1" type="ORF">A2024_08220</name>
</gene>
<name>A0A1F5R103_9BACT</name>
<dbReference type="AlphaFoldDB" id="A0A1F5R103"/>
<accession>A0A1F5R103</accession>
<organism evidence="1 2">
    <name type="scientific">Candidatus Edwardsbacteria bacterium GWF2_54_11</name>
    <dbReference type="NCBI Taxonomy" id="1817851"/>
    <lineage>
        <taxon>Bacteria</taxon>
        <taxon>Candidatus Edwardsiibacteriota</taxon>
    </lineage>
</organism>
<dbReference type="InterPro" id="IPR038636">
    <property type="entry name" value="Wzi_sf"/>
</dbReference>
<dbReference type="Proteomes" id="UP000177230">
    <property type="component" value="Unassembled WGS sequence"/>
</dbReference>
<evidence type="ECO:0008006" key="3">
    <source>
        <dbReference type="Google" id="ProtNLM"/>
    </source>
</evidence>
<reference evidence="1 2" key="1">
    <citation type="journal article" date="2016" name="Nat. Commun.">
        <title>Thousands of microbial genomes shed light on interconnected biogeochemical processes in an aquifer system.</title>
        <authorList>
            <person name="Anantharaman K."/>
            <person name="Brown C.T."/>
            <person name="Hug L.A."/>
            <person name="Sharon I."/>
            <person name="Castelle C.J."/>
            <person name="Probst A.J."/>
            <person name="Thomas B.C."/>
            <person name="Singh A."/>
            <person name="Wilkins M.J."/>
            <person name="Karaoz U."/>
            <person name="Brodie E.L."/>
            <person name="Williams K.H."/>
            <person name="Hubbard S.S."/>
            <person name="Banfield J.F."/>
        </authorList>
    </citation>
    <scope>NUCLEOTIDE SEQUENCE [LARGE SCALE GENOMIC DNA]</scope>
</reference>
<comment type="caution">
    <text evidence="1">The sequence shown here is derived from an EMBL/GenBank/DDBJ whole genome shotgun (WGS) entry which is preliminary data.</text>
</comment>
<protein>
    <recommendedName>
        <fullName evidence="3">Alginate export domain-containing protein</fullName>
    </recommendedName>
</protein>
<sequence>MVSNRARAFDYSVPDHWGYRQLLEELEIRGRAPLLKGYGPYSYQEIAALIDNLPKEEWRLNHSAALNAFNPACDALLFINPRAAGNLGSDTLDGRLYNKTFGGINIGQGHWSMAGAYYMLAGEQPAADYYKKLWRGFSGGSDQMYLRYSSSRGYFQIGKDHLSLGSGLVLSGQQAFEKGQAEYRLNKHLKIFFFTGQLDKMADSPAVYNRYLAGHRAELTFGRVQLGFNEFAIYGGEGRNIEPYYLLPFYIFQAEQLNKLYVDDNVIWDMDIKAVLPPFRFRAELMVDDFQIDSESPTDNEPTQAGFLAQADWAVLDRPFFATASIKYQMVTDWTFNQPNIWNRFLFEGQPLGGEYGNDYDRLSLGASLVTGRDRGSLEIYHRRKGQGSIDQPWNEPWVSDTTWQGRFPTGTVERAMGAKFAMSHYLGHWDPLAIGGDYYLVAETGWERTKNLHHSAGATGTSWQIRLGLEAMFRSDIFKID</sequence>
<proteinExistence type="predicted"/>
<dbReference type="EMBL" id="MFFM01000048">
    <property type="protein sequence ID" value="OGF08154.1"/>
    <property type="molecule type" value="Genomic_DNA"/>
</dbReference>
<evidence type="ECO:0000313" key="1">
    <source>
        <dbReference type="EMBL" id="OGF08154.1"/>
    </source>
</evidence>
<evidence type="ECO:0000313" key="2">
    <source>
        <dbReference type="Proteomes" id="UP000177230"/>
    </source>
</evidence>
<dbReference type="Gene3D" id="2.40.160.130">
    <property type="entry name" value="Capsule assembly protein Wzi"/>
    <property type="match status" value="1"/>
</dbReference>